<protein>
    <submittedName>
        <fullName evidence="1">Uncharacterized protein</fullName>
    </submittedName>
</protein>
<accession>A0AAD6WIU8</accession>
<gene>
    <name evidence="1" type="ORF">NC653_002180</name>
</gene>
<sequence length="64" mass="7232">MIHKQHTQKTKHTITKQKSISIVYANDYLEELSPCTAQVSKAKHITQYATTVSDYKFTAGSICD</sequence>
<reference evidence="1 2" key="1">
    <citation type="journal article" date="2023" name="Mol. Ecol. Resour.">
        <title>Chromosome-level genome assembly of a triploid poplar Populus alba 'Berolinensis'.</title>
        <authorList>
            <person name="Chen S."/>
            <person name="Yu Y."/>
            <person name="Wang X."/>
            <person name="Wang S."/>
            <person name="Zhang T."/>
            <person name="Zhou Y."/>
            <person name="He R."/>
            <person name="Meng N."/>
            <person name="Wang Y."/>
            <person name="Liu W."/>
            <person name="Liu Z."/>
            <person name="Liu J."/>
            <person name="Guo Q."/>
            <person name="Huang H."/>
            <person name="Sederoff R.R."/>
            <person name="Wang G."/>
            <person name="Qu G."/>
            <person name="Chen S."/>
        </authorList>
    </citation>
    <scope>NUCLEOTIDE SEQUENCE [LARGE SCALE GENOMIC DNA]</scope>
    <source>
        <strain evidence="1">SC-2020</strain>
    </source>
</reference>
<dbReference type="Proteomes" id="UP001164929">
    <property type="component" value="Chromosome 1"/>
</dbReference>
<dbReference type="EMBL" id="JAQIZT010000001">
    <property type="protein sequence ID" value="KAJ7012009.1"/>
    <property type="molecule type" value="Genomic_DNA"/>
</dbReference>
<dbReference type="AlphaFoldDB" id="A0AAD6WIU8"/>
<comment type="caution">
    <text evidence="1">The sequence shown here is derived from an EMBL/GenBank/DDBJ whole genome shotgun (WGS) entry which is preliminary data.</text>
</comment>
<proteinExistence type="predicted"/>
<keyword evidence="2" id="KW-1185">Reference proteome</keyword>
<evidence type="ECO:0000313" key="1">
    <source>
        <dbReference type="EMBL" id="KAJ7012009.1"/>
    </source>
</evidence>
<evidence type="ECO:0000313" key="2">
    <source>
        <dbReference type="Proteomes" id="UP001164929"/>
    </source>
</evidence>
<organism evidence="1 2">
    <name type="scientific">Populus alba x Populus x berolinensis</name>
    <dbReference type="NCBI Taxonomy" id="444605"/>
    <lineage>
        <taxon>Eukaryota</taxon>
        <taxon>Viridiplantae</taxon>
        <taxon>Streptophyta</taxon>
        <taxon>Embryophyta</taxon>
        <taxon>Tracheophyta</taxon>
        <taxon>Spermatophyta</taxon>
        <taxon>Magnoliopsida</taxon>
        <taxon>eudicotyledons</taxon>
        <taxon>Gunneridae</taxon>
        <taxon>Pentapetalae</taxon>
        <taxon>rosids</taxon>
        <taxon>fabids</taxon>
        <taxon>Malpighiales</taxon>
        <taxon>Salicaceae</taxon>
        <taxon>Saliceae</taxon>
        <taxon>Populus</taxon>
    </lineage>
</organism>
<name>A0AAD6WIU8_9ROSI</name>